<evidence type="ECO:0000313" key="9">
    <source>
        <dbReference type="EMBL" id="UEM14791.1"/>
    </source>
</evidence>
<feature type="active site" evidence="5 6">
    <location>
        <position position="251"/>
    </location>
</feature>
<dbReference type="GO" id="GO:0005737">
    <property type="term" value="C:cytoplasm"/>
    <property type="evidence" value="ECO:0007669"/>
    <property type="project" value="TreeGrafter"/>
</dbReference>
<dbReference type="AlphaFoldDB" id="A0A9X9Y4E7"/>
<reference evidence="9 10" key="1">
    <citation type="journal article" date="2022" name="Int. J. Syst. Evol. Microbiol.">
        <title>Strains of Bradyrhizobium barranii sp. nov. associated with legumes native to Canada are symbionts of soybeans and belong to different subspecies (subsp. barranii subsp. nov. and subsp. apii subsp. nov.) and symbiovars (sv. glycinearum and sv. septentrionale).</title>
        <authorList>
            <person name="Bromfield E.S.P."/>
            <person name="Cloutier S."/>
            <person name="Wasai-Hara S."/>
            <person name="Minamisawa K."/>
        </authorList>
    </citation>
    <scope>NUCLEOTIDE SEQUENCE [LARGE SCALE GENOMIC DNA]</scope>
    <source>
        <strain evidence="9 10">144S4</strain>
    </source>
</reference>
<dbReference type="GO" id="GO:0006081">
    <property type="term" value="P:aldehyde metabolic process"/>
    <property type="evidence" value="ECO:0007669"/>
    <property type="project" value="InterPro"/>
</dbReference>
<dbReference type="SUPFAM" id="SSF53720">
    <property type="entry name" value="ALDH-like"/>
    <property type="match status" value="1"/>
</dbReference>
<evidence type="ECO:0000259" key="8">
    <source>
        <dbReference type="Pfam" id="PF00171"/>
    </source>
</evidence>
<dbReference type="PIRSF" id="PIRSF036492">
    <property type="entry name" value="ALDH"/>
    <property type="match status" value="1"/>
</dbReference>
<sequence>MELTRSRSARALVIHLEDTRNPEKANIMNVPVNFRSVDIPAELQSCFAAQRAAYLAAPEPSYDQRIADLKALGQLLKDNKDELVAAINADYGNRSEFETLFAEYFVVLETIADARKNLKKWMKPQRRHVDFMTYPLARNRVIPQPLGVVGVIVPWNFPLNLSFCPLAAILAAGNRAMVKMSENSRALAEVLIRVSPKYFPLEKLAFFEDGGGRGPAFSSLPFDHLLFTGSGATGRAVMANAARNLTPVTLELGGKAPAIVGPDFPVKTAAERILWVKMFNAGQICTNVDYMFLPKGGEDEFVHHCRKLFAERFPDINGQDYTSIIDEPSFTRLQATLDDARTKGAVLVNLAERQIPDTKQRKFPPHLVLNPTDDMIVMQREIFGPILPIKTYTDRQEVADYINSHDRPLAIYPFTSDAELRDFYISRVMSGGVSVNEALLHVGQHDLPFGGIGASGMGHYHAREGFNTFSKLRPVFYQGPLSPIQMLFQPPYAGRPMSILRTMIKWKT</sequence>
<protein>
    <recommendedName>
        <fullName evidence="4">Aldehyde dehydrogenase</fullName>
    </recommendedName>
</protein>
<dbReference type="PANTHER" id="PTHR43570:SF20">
    <property type="entry name" value="ALDEHYDE DEHYDROGENASE ALDX-RELATED"/>
    <property type="match status" value="1"/>
</dbReference>
<dbReference type="KEGG" id="bban:J4G43_011390"/>
<dbReference type="CDD" id="cd07133">
    <property type="entry name" value="ALDH_CALDH_CalB"/>
    <property type="match status" value="1"/>
</dbReference>
<dbReference type="PROSITE" id="PS00687">
    <property type="entry name" value="ALDEHYDE_DEHYDR_GLU"/>
    <property type="match status" value="1"/>
</dbReference>
<evidence type="ECO:0000256" key="2">
    <source>
        <dbReference type="ARBA" id="ARBA00023002"/>
    </source>
</evidence>
<comment type="similarity">
    <text evidence="1 4 7">Belongs to the aldehyde dehydrogenase family.</text>
</comment>
<proteinExistence type="inferred from homology"/>
<name>A0A9X9Y4E7_9BRAD</name>
<gene>
    <name evidence="9" type="ORF">J4G43_011390</name>
</gene>
<organism evidence="9 10">
    <name type="scientific">Bradyrhizobium barranii subsp. barranii</name>
    <dbReference type="NCBI Taxonomy" id="2823807"/>
    <lineage>
        <taxon>Bacteria</taxon>
        <taxon>Pseudomonadati</taxon>
        <taxon>Pseudomonadota</taxon>
        <taxon>Alphaproteobacteria</taxon>
        <taxon>Hyphomicrobiales</taxon>
        <taxon>Nitrobacteraceae</taxon>
        <taxon>Bradyrhizobium</taxon>
        <taxon>Bradyrhizobium barranii</taxon>
    </lineage>
</organism>
<evidence type="ECO:0000256" key="1">
    <source>
        <dbReference type="ARBA" id="ARBA00009986"/>
    </source>
</evidence>
<dbReference type="Proteomes" id="UP000664702">
    <property type="component" value="Chromosome"/>
</dbReference>
<evidence type="ECO:0000256" key="5">
    <source>
        <dbReference type="PIRSR" id="PIRSR036492-1"/>
    </source>
</evidence>
<dbReference type="GO" id="GO:0004029">
    <property type="term" value="F:aldehyde dehydrogenase (NAD+) activity"/>
    <property type="evidence" value="ECO:0007669"/>
    <property type="project" value="TreeGrafter"/>
</dbReference>
<dbReference type="InterPro" id="IPR016161">
    <property type="entry name" value="Ald_DH/histidinol_DH"/>
</dbReference>
<dbReference type="InterPro" id="IPR016163">
    <property type="entry name" value="Ald_DH_C"/>
</dbReference>
<keyword evidence="2 4" id="KW-0560">Oxidoreductase</keyword>
<dbReference type="Gene3D" id="3.40.605.10">
    <property type="entry name" value="Aldehyde Dehydrogenase, Chain A, domain 1"/>
    <property type="match status" value="1"/>
</dbReference>
<feature type="active site" evidence="5">
    <location>
        <position position="285"/>
    </location>
</feature>
<dbReference type="InterPro" id="IPR012394">
    <property type="entry name" value="Aldehyde_DH_NAD(P)"/>
</dbReference>
<dbReference type="InterPro" id="IPR016162">
    <property type="entry name" value="Ald_DH_N"/>
</dbReference>
<dbReference type="RefSeq" id="WP_225004798.1">
    <property type="nucleotide sequence ID" value="NZ_CP086136.1"/>
</dbReference>
<evidence type="ECO:0000256" key="6">
    <source>
        <dbReference type="PROSITE-ProRule" id="PRU10007"/>
    </source>
</evidence>
<evidence type="ECO:0000256" key="3">
    <source>
        <dbReference type="ARBA" id="ARBA00023027"/>
    </source>
</evidence>
<evidence type="ECO:0000313" key="10">
    <source>
        <dbReference type="Proteomes" id="UP000664702"/>
    </source>
</evidence>
<dbReference type="Pfam" id="PF00171">
    <property type="entry name" value="Aldedh"/>
    <property type="match status" value="1"/>
</dbReference>
<evidence type="ECO:0000256" key="7">
    <source>
        <dbReference type="RuleBase" id="RU003345"/>
    </source>
</evidence>
<feature type="domain" description="Aldehyde dehydrogenase" evidence="8">
    <location>
        <begin position="43"/>
        <end position="473"/>
    </location>
</feature>
<dbReference type="PANTHER" id="PTHR43570">
    <property type="entry name" value="ALDEHYDE DEHYDROGENASE"/>
    <property type="match status" value="1"/>
</dbReference>
<keyword evidence="3" id="KW-0520">NAD</keyword>
<accession>A0A9X9Y4E7</accession>
<evidence type="ECO:0000256" key="4">
    <source>
        <dbReference type="PIRNR" id="PIRNR036492"/>
    </source>
</evidence>
<dbReference type="InterPro" id="IPR015590">
    <property type="entry name" value="Aldehyde_DH_dom"/>
</dbReference>
<dbReference type="InterPro" id="IPR029510">
    <property type="entry name" value="Ald_DH_CS_GLU"/>
</dbReference>
<dbReference type="Gene3D" id="3.40.309.10">
    <property type="entry name" value="Aldehyde Dehydrogenase, Chain A, domain 2"/>
    <property type="match status" value="1"/>
</dbReference>
<dbReference type="EMBL" id="CP086136">
    <property type="protein sequence ID" value="UEM14791.1"/>
    <property type="molecule type" value="Genomic_DNA"/>
</dbReference>